<evidence type="ECO:0000313" key="2">
    <source>
        <dbReference type="Proteomes" id="UP000724874"/>
    </source>
</evidence>
<dbReference type="OrthoDB" id="3026189at2759"/>
<organism evidence="1 2">
    <name type="scientific">Gymnopilus junonius</name>
    <name type="common">Spectacular rustgill mushroom</name>
    <name type="synonym">Gymnopilus spectabilis subsp. junonius</name>
    <dbReference type="NCBI Taxonomy" id="109634"/>
    <lineage>
        <taxon>Eukaryota</taxon>
        <taxon>Fungi</taxon>
        <taxon>Dikarya</taxon>
        <taxon>Basidiomycota</taxon>
        <taxon>Agaricomycotina</taxon>
        <taxon>Agaricomycetes</taxon>
        <taxon>Agaricomycetidae</taxon>
        <taxon>Agaricales</taxon>
        <taxon>Agaricineae</taxon>
        <taxon>Hymenogastraceae</taxon>
        <taxon>Gymnopilus</taxon>
    </lineage>
</organism>
<comment type="caution">
    <text evidence="1">The sequence shown here is derived from an EMBL/GenBank/DDBJ whole genome shotgun (WGS) entry which is preliminary data.</text>
</comment>
<evidence type="ECO:0000313" key="1">
    <source>
        <dbReference type="EMBL" id="KAF8873291.1"/>
    </source>
</evidence>
<dbReference type="EMBL" id="JADNYJ010000242">
    <property type="protein sequence ID" value="KAF8873291.1"/>
    <property type="molecule type" value="Genomic_DNA"/>
</dbReference>
<gene>
    <name evidence="1" type="ORF">CPB84DRAFT_1854093</name>
</gene>
<dbReference type="AlphaFoldDB" id="A0A9P5NB85"/>
<accession>A0A9P5NB85</accession>
<reference evidence="1" key="1">
    <citation type="submission" date="2020-11" db="EMBL/GenBank/DDBJ databases">
        <authorList>
            <consortium name="DOE Joint Genome Institute"/>
            <person name="Ahrendt S."/>
            <person name="Riley R."/>
            <person name="Andreopoulos W."/>
            <person name="LaButti K."/>
            <person name="Pangilinan J."/>
            <person name="Ruiz-duenas F.J."/>
            <person name="Barrasa J.M."/>
            <person name="Sanchez-Garcia M."/>
            <person name="Camarero S."/>
            <person name="Miyauchi S."/>
            <person name="Serrano A."/>
            <person name="Linde D."/>
            <person name="Babiker R."/>
            <person name="Drula E."/>
            <person name="Ayuso-Fernandez I."/>
            <person name="Pacheco R."/>
            <person name="Padilla G."/>
            <person name="Ferreira P."/>
            <person name="Barriuso J."/>
            <person name="Kellner H."/>
            <person name="Castanera R."/>
            <person name="Alfaro M."/>
            <person name="Ramirez L."/>
            <person name="Pisabarro A.G."/>
            <person name="Kuo A."/>
            <person name="Tritt A."/>
            <person name="Lipzen A."/>
            <person name="He G."/>
            <person name="Yan M."/>
            <person name="Ng V."/>
            <person name="Cullen D."/>
            <person name="Martin F."/>
            <person name="Rosso M.-N."/>
            <person name="Henrissat B."/>
            <person name="Hibbett D."/>
            <person name="Martinez A.T."/>
            <person name="Grigoriev I.V."/>
        </authorList>
    </citation>
    <scope>NUCLEOTIDE SEQUENCE</scope>
    <source>
        <strain evidence="1">AH 44721</strain>
    </source>
</reference>
<dbReference type="Proteomes" id="UP000724874">
    <property type="component" value="Unassembled WGS sequence"/>
</dbReference>
<protein>
    <submittedName>
        <fullName evidence="1">Uncharacterized protein</fullName>
    </submittedName>
</protein>
<keyword evidence="2" id="KW-1185">Reference proteome</keyword>
<proteinExistence type="predicted"/>
<sequence>MELLAVDYCIYPRNVMAAMDQSLHDDMVLSVFPGHTVICQTFPTRHEGLAAKKWENHRRYMEAFHKLLLDWPGDEAAKLKKMSISNDESSVVAVEMVAYPYYCHTFFEYLGQAPCTPHRLPE</sequence>
<name>A0A9P5NB85_GYMJU</name>